<feature type="region of interest" description="Disordered" evidence="4">
    <location>
        <begin position="570"/>
        <end position="610"/>
    </location>
</feature>
<keyword evidence="3" id="KW-0175">Coiled coil</keyword>
<evidence type="ECO:0000256" key="1">
    <source>
        <dbReference type="ARBA" id="ARBA00004196"/>
    </source>
</evidence>
<name>A0A2M6WBD4_9BACT</name>
<dbReference type="Pfam" id="PF25990">
    <property type="entry name" value="Beta-barrel_YknX"/>
    <property type="match status" value="1"/>
</dbReference>
<dbReference type="EMBL" id="PFBP01000004">
    <property type="protein sequence ID" value="PIT90109.1"/>
    <property type="molecule type" value="Genomic_DNA"/>
</dbReference>
<dbReference type="GO" id="GO:0030313">
    <property type="term" value="C:cell envelope"/>
    <property type="evidence" value="ECO:0007669"/>
    <property type="project" value="UniProtKB-SubCell"/>
</dbReference>
<organism evidence="8 9">
    <name type="scientific">Candidatus Kuenenbacteria bacterium CG10_big_fil_rev_8_21_14_0_10_36_11</name>
    <dbReference type="NCBI Taxonomy" id="1974618"/>
    <lineage>
        <taxon>Bacteria</taxon>
        <taxon>Candidatus Kueneniibacteriota</taxon>
    </lineage>
</organism>
<comment type="caution">
    <text evidence="8">The sequence shown here is derived from an EMBL/GenBank/DDBJ whole genome shotgun (WGS) entry which is preliminary data.</text>
</comment>
<dbReference type="AlphaFoldDB" id="A0A2M6WBD4"/>
<evidence type="ECO:0000313" key="9">
    <source>
        <dbReference type="Proteomes" id="UP000231464"/>
    </source>
</evidence>
<keyword evidence="5" id="KW-0812">Transmembrane</keyword>
<evidence type="ECO:0000256" key="2">
    <source>
        <dbReference type="ARBA" id="ARBA00009477"/>
    </source>
</evidence>
<dbReference type="NCBIfam" id="TIGR01730">
    <property type="entry name" value="RND_mfp"/>
    <property type="match status" value="1"/>
</dbReference>
<evidence type="ECO:0000259" key="7">
    <source>
        <dbReference type="Pfam" id="PF25990"/>
    </source>
</evidence>
<keyword evidence="5" id="KW-1133">Transmembrane helix</keyword>
<protein>
    <recommendedName>
        <fullName evidence="10">Membrane fusion protein biotin-lipoyl like domain-containing protein</fullName>
    </recommendedName>
</protein>
<dbReference type="InterPro" id="IPR006143">
    <property type="entry name" value="RND_pump_MFP"/>
</dbReference>
<comment type="similarity">
    <text evidence="2">Belongs to the membrane fusion protein (MFP) (TC 8.A.1) family.</text>
</comment>
<dbReference type="Pfam" id="PF25917">
    <property type="entry name" value="BSH_RND"/>
    <property type="match status" value="1"/>
</dbReference>
<dbReference type="InterPro" id="IPR058636">
    <property type="entry name" value="Beta-barrel_YknX"/>
</dbReference>
<feature type="domain" description="Multidrug resistance protein MdtA-like barrel-sandwich hybrid" evidence="6">
    <location>
        <begin position="70"/>
        <end position="410"/>
    </location>
</feature>
<dbReference type="SUPFAM" id="SSF111369">
    <property type="entry name" value="HlyD-like secretion proteins"/>
    <property type="match status" value="2"/>
</dbReference>
<dbReference type="PANTHER" id="PTHR32347">
    <property type="entry name" value="EFFLUX SYSTEM COMPONENT YKNX-RELATED"/>
    <property type="match status" value="1"/>
</dbReference>
<evidence type="ECO:0000256" key="5">
    <source>
        <dbReference type="SAM" id="Phobius"/>
    </source>
</evidence>
<reference evidence="9" key="1">
    <citation type="submission" date="2017-09" db="EMBL/GenBank/DDBJ databases">
        <title>Depth-based differentiation of microbial function through sediment-hosted aquifers and enrichment of novel symbionts in the deep terrestrial subsurface.</title>
        <authorList>
            <person name="Probst A.J."/>
            <person name="Ladd B."/>
            <person name="Jarett J.K."/>
            <person name="Geller-Mcgrath D.E."/>
            <person name="Sieber C.M.K."/>
            <person name="Emerson J.B."/>
            <person name="Anantharaman K."/>
            <person name="Thomas B.C."/>
            <person name="Malmstrom R."/>
            <person name="Stieglmeier M."/>
            <person name="Klingl A."/>
            <person name="Woyke T."/>
            <person name="Ryan C.M."/>
            <person name="Banfield J.F."/>
        </authorList>
    </citation>
    <scope>NUCLEOTIDE SEQUENCE [LARGE SCALE GENOMIC DNA]</scope>
</reference>
<dbReference type="InterPro" id="IPR058625">
    <property type="entry name" value="MdtA-like_BSH"/>
</dbReference>
<gene>
    <name evidence="8" type="ORF">COU23_00340</name>
</gene>
<evidence type="ECO:0000313" key="8">
    <source>
        <dbReference type="EMBL" id="PIT90109.1"/>
    </source>
</evidence>
<feature type="compositionally biased region" description="Low complexity" evidence="4">
    <location>
        <begin position="570"/>
        <end position="588"/>
    </location>
</feature>
<proteinExistence type="inferred from homology"/>
<evidence type="ECO:0000259" key="6">
    <source>
        <dbReference type="Pfam" id="PF25917"/>
    </source>
</evidence>
<dbReference type="Gene3D" id="2.40.50.100">
    <property type="match status" value="2"/>
</dbReference>
<dbReference type="InterPro" id="IPR050465">
    <property type="entry name" value="UPF0194_transport"/>
</dbReference>
<evidence type="ECO:0000256" key="4">
    <source>
        <dbReference type="SAM" id="MobiDB-lite"/>
    </source>
</evidence>
<dbReference type="Gene3D" id="1.10.287.470">
    <property type="entry name" value="Helix hairpin bin"/>
    <property type="match status" value="1"/>
</dbReference>
<dbReference type="PANTHER" id="PTHR32347:SF23">
    <property type="entry name" value="BLL5650 PROTEIN"/>
    <property type="match status" value="1"/>
</dbReference>
<evidence type="ECO:0000256" key="3">
    <source>
        <dbReference type="ARBA" id="ARBA00023054"/>
    </source>
</evidence>
<dbReference type="Gene3D" id="6.20.50.140">
    <property type="match status" value="1"/>
</dbReference>
<sequence length="610" mass="65920">MFQKIINFLKSFKHHKIRTGFFIILILLAGYYGYKKINITAAETRYVLAAVEKGTLIASISGSGQVSASNQVDVKAKTSGEVMSVGAKAGQEIKSGAFLAQIDASDALKAVRDAATSLETAKLELEQVLEPADELTLLQSESALIQAQKSKQDSEENLIKAHEDGFNTVSSIFLELPNIMTGLNDILFSYNYSGTQSNIYYYSNAITTYNIDTGSLYRDDANNKYEPARASYNKNFDDYKKTSRFSDETVIETLILETYETIKNIAEAVKSANNLIRLYQDTLTIRNLKPQTLSDTHLTNLSSYTSKTNSYLTNLLSAKSTIETDKENIISAERTIKEKELSLAKTKAGSDDLTIRAKKILVQQKTDALRAANETLSDCSARAPFDGMVAETSVKKGDTISSGATIATLITKQKIAEISLNEVDAAKVKVGQKSTLTFDAVPDLSLTGEVIEVDTLGTVSQGVVSYMVKISFDTEDERVKPGMSVSASIITATKQDVLMIPNSAIKSLGETNYVEMPNETIAADAVGKNSGIALTTAPKQQIITVDMTNDSYTEVSSGLSEGDQIITRTVSSTTANSSSSSTNRSSSSGNIFNMGGGPQGGAVMIRTEVK</sequence>
<comment type="subcellular location">
    <subcellularLocation>
        <location evidence="1">Cell envelope</location>
    </subcellularLocation>
</comment>
<dbReference type="GO" id="GO:0016020">
    <property type="term" value="C:membrane"/>
    <property type="evidence" value="ECO:0007669"/>
    <property type="project" value="InterPro"/>
</dbReference>
<evidence type="ECO:0008006" key="10">
    <source>
        <dbReference type="Google" id="ProtNLM"/>
    </source>
</evidence>
<feature type="transmembrane region" description="Helical" evidence="5">
    <location>
        <begin position="17"/>
        <end position="34"/>
    </location>
</feature>
<dbReference type="GO" id="GO:0022857">
    <property type="term" value="F:transmembrane transporter activity"/>
    <property type="evidence" value="ECO:0007669"/>
    <property type="project" value="InterPro"/>
</dbReference>
<keyword evidence="5" id="KW-0472">Membrane</keyword>
<dbReference type="Proteomes" id="UP000231464">
    <property type="component" value="Unassembled WGS sequence"/>
</dbReference>
<feature type="domain" description="YknX-like beta-barrel" evidence="7">
    <location>
        <begin position="418"/>
        <end position="489"/>
    </location>
</feature>
<dbReference type="Gene3D" id="2.40.30.170">
    <property type="match status" value="1"/>
</dbReference>
<accession>A0A2M6WBD4</accession>